<gene>
    <name evidence="2" type="ORF">L207DRAFT_386346</name>
</gene>
<protein>
    <submittedName>
        <fullName evidence="2">A1pp-domain-containing protein</fullName>
    </submittedName>
</protein>
<evidence type="ECO:0000313" key="3">
    <source>
        <dbReference type="Proteomes" id="UP000235786"/>
    </source>
</evidence>
<evidence type="ECO:0000259" key="1">
    <source>
        <dbReference type="PROSITE" id="PS51154"/>
    </source>
</evidence>
<accession>A0A2J6R3Q3</accession>
<dbReference type="InterPro" id="IPR043472">
    <property type="entry name" value="Macro_dom-like"/>
</dbReference>
<dbReference type="PANTHER" id="PTHR11106">
    <property type="entry name" value="GANGLIOSIDE INDUCED DIFFERENTIATION ASSOCIATED PROTEIN 2-RELATED"/>
    <property type="match status" value="1"/>
</dbReference>
<dbReference type="Gene3D" id="3.40.220.10">
    <property type="entry name" value="Leucine Aminopeptidase, subunit E, domain 1"/>
    <property type="match status" value="1"/>
</dbReference>
<dbReference type="SUPFAM" id="SSF52949">
    <property type="entry name" value="Macro domain-like"/>
    <property type="match status" value="1"/>
</dbReference>
<dbReference type="STRING" id="1149755.A0A2J6R3Q3"/>
<evidence type="ECO:0000313" key="2">
    <source>
        <dbReference type="EMBL" id="PMD33125.1"/>
    </source>
</evidence>
<feature type="non-terminal residue" evidence="2">
    <location>
        <position position="1"/>
    </location>
</feature>
<dbReference type="OrthoDB" id="6077599at2759"/>
<feature type="domain" description="Macro" evidence="1">
    <location>
        <begin position="2"/>
        <end position="160"/>
    </location>
</feature>
<dbReference type="PANTHER" id="PTHR11106:SF27">
    <property type="entry name" value="MACRO DOMAIN-CONTAINING PROTEIN"/>
    <property type="match status" value="1"/>
</dbReference>
<sequence length="160" mass="16834">SPGALHSSVYNGTRVEVVQQDITLFPIEAIVNAANTRLQGGGGVDGAIHRAAGPGLLVELRQLYPNGGADGGAYYTGAHNIRTTQHIIHTIGPNYRAYEAQGRAAAAHPVLFDAYANSMKEAANRGIRSISFPTLSTGIFAFPGEDACKIALSAVKQIFD</sequence>
<dbReference type="PROSITE" id="PS51154">
    <property type="entry name" value="MACRO"/>
    <property type="match status" value="1"/>
</dbReference>
<dbReference type="InterPro" id="IPR002589">
    <property type="entry name" value="Macro_dom"/>
</dbReference>
<organism evidence="2 3">
    <name type="scientific">Hyaloscypha variabilis (strain UAMH 11265 / GT02V1 / F)</name>
    <name type="common">Meliniomyces variabilis</name>
    <dbReference type="NCBI Taxonomy" id="1149755"/>
    <lineage>
        <taxon>Eukaryota</taxon>
        <taxon>Fungi</taxon>
        <taxon>Dikarya</taxon>
        <taxon>Ascomycota</taxon>
        <taxon>Pezizomycotina</taxon>
        <taxon>Leotiomycetes</taxon>
        <taxon>Helotiales</taxon>
        <taxon>Hyaloscyphaceae</taxon>
        <taxon>Hyaloscypha</taxon>
        <taxon>Hyaloscypha variabilis</taxon>
    </lineage>
</organism>
<dbReference type="EMBL" id="KZ613957">
    <property type="protein sequence ID" value="PMD33125.1"/>
    <property type="molecule type" value="Genomic_DNA"/>
</dbReference>
<dbReference type="Pfam" id="PF01661">
    <property type="entry name" value="Macro"/>
    <property type="match status" value="1"/>
</dbReference>
<dbReference type="Proteomes" id="UP000235786">
    <property type="component" value="Unassembled WGS sequence"/>
</dbReference>
<proteinExistence type="predicted"/>
<dbReference type="SMART" id="SM00506">
    <property type="entry name" value="A1pp"/>
    <property type="match status" value="1"/>
</dbReference>
<name>A0A2J6R3Q3_HYAVF</name>
<reference evidence="2 3" key="1">
    <citation type="submission" date="2016-04" db="EMBL/GenBank/DDBJ databases">
        <title>A degradative enzymes factory behind the ericoid mycorrhizal symbiosis.</title>
        <authorList>
            <consortium name="DOE Joint Genome Institute"/>
            <person name="Martino E."/>
            <person name="Morin E."/>
            <person name="Grelet G."/>
            <person name="Kuo A."/>
            <person name="Kohler A."/>
            <person name="Daghino S."/>
            <person name="Barry K."/>
            <person name="Choi C."/>
            <person name="Cichocki N."/>
            <person name="Clum A."/>
            <person name="Copeland A."/>
            <person name="Hainaut M."/>
            <person name="Haridas S."/>
            <person name="Labutti K."/>
            <person name="Lindquist E."/>
            <person name="Lipzen A."/>
            <person name="Khouja H.-R."/>
            <person name="Murat C."/>
            <person name="Ohm R."/>
            <person name="Olson A."/>
            <person name="Spatafora J."/>
            <person name="Veneault-Fourrey C."/>
            <person name="Henrissat B."/>
            <person name="Grigoriev I."/>
            <person name="Martin F."/>
            <person name="Perotto S."/>
        </authorList>
    </citation>
    <scope>NUCLEOTIDE SEQUENCE [LARGE SCALE GENOMIC DNA]</scope>
    <source>
        <strain evidence="2 3">F</strain>
    </source>
</reference>
<feature type="non-terminal residue" evidence="2">
    <location>
        <position position="160"/>
    </location>
</feature>
<keyword evidence="3" id="KW-1185">Reference proteome</keyword>
<dbReference type="AlphaFoldDB" id="A0A2J6R3Q3"/>